<dbReference type="AlphaFoldDB" id="A0A1G7CIH3"/>
<feature type="signal peptide" evidence="1">
    <location>
        <begin position="1"/>
        <end position="20"/>
    </location>
</feature>
<organism evidence="2 3">
    <name type="scientific">Limimaricola pyoseonensis</name>
    <dbReference type="NCBI Taxonomy" id="521013"/>
    <lineage>
        <taxon>Bacteria</taxon>
        <taxon>Pseudomonadati</taxon>
        <taxon>Pseudomonadota</taxon>
        <taxon>Alphaproteobacteria</taxon>
        <taxon>Rhodobacterales</taxon>
        <taxon>Paracoccaceae</taxon>
        <taxon>Limimaricola</taxon>
    </lineage>
</organism>
<evidence type="ECO:0000313" key="3">
    <source>
        <dbReference type="Proteomes" id="UP000198922"/>
    </source>
</evidence>
<evidence type="ECO:0000256" key="1">
    <source>
        <dbReference type="SAM" id="SignalP"/>
    </source>
</evidence>
<reference evidence="3" key="1">
    <citation type="submission" date="2016-10" db="EMBL/GenBank/DDBJ databases">
        <authorList>
            <person name="Varghese N."/>
            <person name="Submissions S."/>
        </authorList>
    </citation>
    <scope>NUCLEOTIDE SEQUENCE [LARGE SCALE GENOMIC DNA]</scope>
    <source>
        <strain evidence="3">DSM 21424</strain>
    </source>
</reference>
<protein>
    <submittedName>
        <fullName evidence="2">PEP-CTERM protein-sorting domain-containing protein</fullName>
    </submittedName>
</protein>
<proteinExistence type="predicted"/>
<gene>
    <name evidence="2" type="ORF">SAMN04488567_1514</name>
</gene>
<keyword evidence="1" id="KW-0732">Signal</keyword>
<sequence length="304" mass="31735">MVRLLLSSLALLGMGTVAQAAPVNGTGNVTPDVIFGSGNANGAFTGTSALSRVELGLRGKLRYDTSGAPQNTFNYDGDRTYSFAVAEANAPATRSAFNFEWSINTQPFPVIDGNTGGGVGPTSVSMTEPSDLPPATEDPFLTLDKLTYQLRIDFDPTEGTDFVAFDPINQPMADHAIGTNATANGGGMVAANATQYAMLIAQNNVAQNSWNLGFFEPPGFDPQTQGKYTIELDAYISSDNIEALGLAGILDIDAGATDLPVLLASTSIDIVYGDVPAPIPLPASLPLMLGALGLGGLITRRRRS</sequence>
<dbReference type="EMBL" id="FNAT01000002">
    <property type="protein sequence ID" value="SDE39152.1"/>
    <property type="molecule type" value="Genomic_DNA"/>
</dbReference>
<feature type="chain" id="PRO_5011683626" evidence="1">
    <location>
        <begin position="21"/>
        <end position="304"/>
    </location>
</feature>
<keyword evidence="3" id="KW-1185">Reference proteome</keyword>
<accession>A0A1G7CIH3</accession>
<name>A0A1G7CIH3_9RHOB</name>
<dbReference type="Proteomes" id="UP000198922">
    <property type="component" value="Unassembled WGS sequence"/>
</dbReference>
<evidence type="ECO:0000313" key="2">
    <source>
        <dbReference type="EMBL" id="SDE39152.1"/>
    </source>
</evidence>